<accession>A0A2H0QW49</accession>
<feature type="domain" description="Glycosyl transferase family 1" evidence="1">
    <location>
        <begin position="238"/>
        <end position="313"/>
    </location>
</feature>
<dbReference type="Proteomes" id="UP000231333">
    <property type="component" value="Unassembled WGS sequence"/>
</dbReference>
<dbReference type="Pfam" id="PF00534">
    <property type="entry name" value="Glycos_transf_1"/>
    <property type="match status" value="1"/>
</dbReference>
<evidence type="ECO:0000259" key="1">
    <source>
        <dbReference type="Pfam" id="PF00534"/>
    </source>
</evidence>
<comment type="caution">
    <text evidence="2">The sequence shown here is derived from an EMBL/GenBank/DDBJ whole genome shotgun (WGS) entry which is preliminary data.</text>
</comment>
<proteinExistence type="predicted"/>
<dbReference type="GO" id="GO:0016757">
    <property type="term" value="F:glycosyltransferase activity"/>
    <property type="evidence" value="ECO:0007669"/>
    <property type="project" value="InterPro"/>
</dbReference>
<dbReference type="Gene3D" id="3.40.50.2000">
    <property type="entry name" value="Glycogen Phosphorylase B"/>
    <property type="match status" value="2"/>
</dbReference>
<organism evidence="2 3">
    <name type="scientific">Candidatus Zambryskibacteria bacterium CG10_big_fil_rev_8_21_14_0_10_42_12</name>
    <dbReference type="NCBI Taxonomy" id="1975115"/>
    <lineage>
        <taxon>Bacteria</taxon>
        <taxon>Candidatus Zambryskiibacteriota</taxon>
    </lineage>
</organism>
<dbReference type="PANTHER" id="PTHR12526">
    <property type="entry name" value="GLYCOSYLTRANSFERASE"/>
    <property type="match status" value="1"/>
</dbReference>
<dbReference type="InterPro" id="IPR001296">
    <property type="entry name" value="Glyco_trans_1"/>
</dbReference>
<sequence length="344" mass="39870">MNSKTQKVLLISGIVFPEIGGPATYVHNLQKELRRKGFTVDLISYNAFTRKLPIGIRHLALWLQLLVKGLFYDQMWAFDVFSAGVPAYFAAKILKKNFLVRIGGDSLWEAYIARTEEMILLSDFYKEKRQYTLKEKLMSWSIRQVVSGADAVVFSTQWMYDIWKQPYQICKDSVYIIENAYVPYDLRNENNNQVVEGQKIFVCPTRETFFKNKKMLIEVFEQLSKPNDDIALDTKPLSHKEHIRRIKASYAVVIPSLSEVSPNLLLDAMSVGIPYIMTKDSGYAYRFPGCGILVDPRSREDLKHAMTKILDPQIYISLKERAKHVRINRTYADVTLDFEHNFLK</sequence>
<protein>
    <recommendedName>
        <fullName evidence="1">Glycosyl transferase family 1 domain-containing protein</fullName>
    </recommendedName>
</protein>
<dbReference type="CDD" id="cd03801">
    <property type="entry name" value="GT4_PimA-like"/>
    <property type="match status" value="1"/>
</dbReference>
<dbReference type="AlphaFoldDB" id="A0A2H0QW49"/>
<evidence type="ECO:0000313" key="2">
    <source>
        <dbReference type="EMBL" id="PIR38176.1"/>
    </source>
</evidence>
<gene>
    <name evidence="2" type="ORF">COV34_00980</name>
</gene>
<name>A0A2H0QW49_9BACT</name>
<dbReference type="SUPFAM" id="SSF53756">
    <property type="entry name" value="UDP-Glycosyltransferase/glycogen phosphorylase"/>
    <property type="match status" value="1"/>
</dbReference>
<reference evidence="2 3" key="1">
    <citation type="submission" date="2017-09" db="EMBL/GenBank/DDBJ databases">
        <title>Depth-based differentiation of microbial function through sediment-hosted aquifers and enrichment of novel symbionts in the deep terrestrial subsurface.</title>
        <authorList>
            <person name="Probst A.J."/>
            <person name="Ladd B."/>
            <person name="Jarett J.K."/>
            <person name="Geller-Mcgrath D.E."/>
            <person name="Sieber C.M."/>
            <person name="Emerson J.B."/>
            <person name="Anantharaman K."/>
            <person name="Thomas B.C."/>
            <person name="Malmstrom R."/>
            <person name="Stieglmeier M."/>
            <person name="Klingl A."/>
            <person name="Woyke T."/>
            <person name="Ryan C.M."/>
            <person name="Banfield J.F."/>
        </authorList>
    </citation>
    <scope>NUCLEOTIDE SEQUENCE [LARGE SCALE GENOMIC DNA]</scope>
    <source>
        <strain evidence="2">CG10_big_fil_rev_8_21_14_0_10_42_12</strain>
    </source>
</reference>
<evidence type="ECO:0000313" key="3">
    <source>
        <dbReference type="Proteomes" id="UP000231333"/>
    </source>
</evidence>
<dbReference type="EMBL" id="PCXL01000011">
    <property type="protein sequence ID" value="PIR38176.1"/>
    <property type="molecule type" value="Genomic_DNA"/>
</dbReference>